<reference evidence="2 3" key="1">
    <citation type="submission" date="2021-03" db="EMBL/GenBank/DDBJ databases">
        <title>Genomic Encyclopedia of Type Strains, Phase IV (KMG-IV): sequencing the most valuable type-strain genomes for metagenomic binning, comparative biology and taxonomic classification.</title>
        <authorList>
            <person name="Goeker M."/>
        </authorList>
    </citation>
    <scope>NUCLEOTIDE SEQUENCE [LARGE SCALE GENOMIC DNA]</scope>
    <source>
        <strain evidence="2 3">DSM 40526</strain>
    </source>
</reference>
<accession>A0ABS4L906</accession>
<protein>
    <submittedName>
        <fullName evidence="2">Neutral ceramidase superfamily lipid hydrolase</fullName>
    </submittedName>
</protein>
<dbReference type="RefSeq" id="WP_189972774.1">
    <property type="nucleotide sequence ID" value="NZ_BMVL01000013.1"/>
</dbReference>
<evidence type="ECO:0000313" key="2">
    <source>
        <dbReference type="EMBL" id="MBP2038577.1"/>
    </source>
</evidence>
<dbReference type="Pfam" id="PF12730">
    <property type="entry name" value="ABC2_membrane_4"/>
    <property type="match status" value="1"/>
</dbReference>
<name>A0ABS4L906_STRAV</name>
<organism evidence="2 3">
    <name type="scientific">Streptomyces avidinii</name>
    <dbReference type="NCBI Taxonomy" id="1895"/>
    <lineage>
        <taxon>Bacteria</taxon>
        <taxon>Bacillati</taxon>
        <taxon>Actinomycetota</taxon>
        <taxon>Actinomycetes</taxon>
        <taxon>Kitasatosporales</taxon>
        <taxon>Streptomycetaceae</taxon>
        <taxon>Streptomyces</taxon>
    </lineage>
</organism>
<feature type="transmembrane region" description="Helical" evidence="1">
    <location>
        <begin position="170"/>
        <end position="188"/>
    </location>
</feature>
<dbReference type="EMBL" id="JAGGLQ010000008">
    <property type="protein sequence ID" value="MBP2038577.1"/>
    <property type="molecule type" value="Genomic_DNA"/>
</dbReference>
<keyword evidence="1" id="KW-1133">Transmembrane helix</keyword>
<feature type="transmembrane region" description="Helical" evidence="1">
    <location>
        <begin position="58"/>
        <end position="79"/>
    </location>
</feature>
<keyword evidence="3" id="KW-1185">Reference proteome</keyword>
<evidence type="ECO:0000256" key="1">
    <source>
        <dbReference type="SAM" id="Phobius"/>
    </source>
</evidence>
<evidence type="ECO:0000313" key="3">
    <source>
        <dbReference type="Proteomes" id="UP001519310"/>
    </source>
</evidence>
<feature type="transmembrane region" description="Helical" evidence="1">
    <location>
        <begin position="234"/>
        <end position="253"/>
    </location>
</feature>
<gene>
    <name evidence="2" type="ORF">J2Z77_004388</name>
</gene>
<dbReference type="Proteomes" id="UP001519310">
    <property type="component" value="Unassembled WGS sequence"/>
</dbReference>
<comment type="caution">
    <text evidence="2">The sequence shown here is derived from an EMBL/GenBank/DDBJ whole genome shotgun (WGS) entry which is preliminary data.</text>
</comment>
<dbReference type="GO" id="GO:0016787">
    <property type="term" value="F:hydrolase activity"/>
    <property type="evidence" value="ECO:0007669"/>
    <property type="project" value="UniProtKB-KW"/>
</dbReference>
<keyword evidence="2" id="KW-0378">Hydrolase</keyword>
<feature type="transmembrane region" description="Helical" evidence="1">
    <location>
        <begin position="146"/>
        <end position="163"/>
    </location>
</feature>
<keyword evidence="1" id="KW-0472">Membrane</keyword>
<sequence length="261" mass="27159">MKIQLGSELTKITSTRLWWFLLLAMVALTTGFGTFLVYAALHAPASPLRLDSPGKIVLLYNLPVAIAYVFPLAFGVVLVTQEYNSRTIVHTLLGEPRKHLVYGAKLLTGLGVAFVYGVVSVGLSAAVTAVMLSAQGADPHLADSQVISALLGSLAVLTLWGPIGVAIGALVRNQVVAIVGILLVTRFIEPMVRMGAARVGYAQLGAYLPGGAGDTASGGTVIDAAAGMSPPSPLLGFLVLGAYTVILAALGQIRFTRYEAS</sequence>
<proteinExistence type="predicted"/>
<feature type="transmembrane region" description="Helical" evidence="1">
    <location>
        <begin position="100"/>
        <end position="126"/>
    </location>
</feature>
<keyword evidence="1" id="KW-0812">Transmembrane</keyword>
<feature type="transmembrane region" description="Helical" evidence="1">
    <location>
        <begin position="17"/>
        <end position="38"/>
    </location>
</feature>